<protein>
    <recommendedName>
        <fullName evidence="1">DUF3870 domain-containing protein</fullName>
    </recommendedName>
</protein>
<evidence type="ECO:0000313" key="2">
    <source>
        <dbReference type="EMBL" id="EHM12905.1"/>
    </source>
</evidence>
<accession>H0UJN7</accession>
<gene>
    <name evidence="2" type="ORF">JonanDRAFT_0499</name>
</gene>
<dbReference type="OrthoDB" id="88363at2"/>
<dbReference type="eggNOG" id="ENOG5032YR6">
    <property type="taxonomic scope" value="Bacteria"/>
</dbReference>
<sequence length="112" mass="12538">MNPTPEKLCVIGNARVKEGNPITHLYSSFFITFIVDSETGTILDAEASMTLDLTRRFVRDLLSGRSLADVDESLIQLISCCYLGSSQKAMCVAYRDAVKKYRAWRQGLIITE</sequence>
<dbReference type="Proteomes" id="UP000003806">
    <property type="component" value="Chromosome"/>
</dbReference>
<feature type="domain" description="DUF3870" evidence="1">
    <location>
        <begin position="9"/>
        <end position="102"/>
    </location>
</feature>
<dbReference type="InterPro" id="IPR024617">
    <property type="entry name" value="DUF3870"/>
</dbReference>
<proteinExistence type="predicted"/>
<evidence type="ECO:0000313" key="3">
    <source>
        <dbReference type="Proteomes" id="UP000003806"/>
    </source>
</evidence>
<organism evidence="2 3">
    <name type="scientific">Jonquetella anthropi DSM 22815</name>
    <dbReference type="NCBI Taxonomy" id="885272"/>
    <lineage>
        <taxon>Bacteria</taxon>
        <taxon>Thermotogati</taxon>
        <taxon>Synergistota</taxon>
        <taxon>Synergistia</taxon>
        <taxon>Synergistales</taxon>
        <taxon>Dethiosulfovibrionaceae</taxon>
        <taxon>Jonquetella</taxon>
    </lineage>
</organism>
<dbReference type="AlphaFoldDB" id="H0UJN7"/>
<dbReference type="EMBL" id="CM001376">
    <property type="protein sequence ID" value="EHM12905.1"/>
    <property type="molecule type" value="Genomic_DNA"/>
</dbReference>
<reference evidence="2 3" key="1">
    <citation type="submission" date="2011-11" db="EMBL/GenBank/DDBJ databases">
        <title>The Noncontiguous Finished genome of Jonquetella anthropi DSM 22815.</title>
        <authorList>
            <consortium name="US DOE Joint Genome Institute (JGI-PGF)"/>
            <person name="Lucas S."/>
            <person name="Copeland A."/>
            <person name="Lapidus A."/>
            <person name="Glavina del Rio T."/>
            <person name="Dalin E."/>
            <person name="Tice H."/>
            <person name="Bruce D."/>
            <person name="Goodwin L."/>
            <person name="Pitluck S."/>
            <person name="Peters L."/>
            <person name="Mikhailova N."/>
            <person name="Held B."/>
            <person name="Kyrpides N."/>
            <person name="Mavromatis K."/>
            <person name="Ivanova N."/>
            <person name="Markowitz V."/>
            <person name="Cheng J.-F."/>
            <person name="Hugenholtz P."/>
            <person name="Woyke T."/>
            <person name="Wu D."/>
            <person name="Gronow S."/>
            <person name="Wellnitz S."/>
            <person name="Brambilla E."/>
            <person name="Klenk H.-P."/>
            <person name="Eisen J.A."/>
        </authorList>
    </citation>
    <scope>NUCLEOTIDE SEQUENCE [LARGE SCALE GENOMIC DNA]</scope>
    <source>
        <strain evidence="2 3">DSM 22815</strain>
    </source>
</reference>
<dbReference type="STRING" id="885272.JonanDRAFT_0499"/>
<dbReference type="HOGENOM" id="CLU_114448_1_0_0"/>
<name>H0UJN7_9BACT</name>
<dbReference type="RefSeq" id="WP_008520507.1">
    <property type="nucleotide sequence ID" value="NZ_CM001376.1"/>
</dbReference>
<dbReference type="Pfam" id="PF12986">
    <property type="entry name" value="DUF3870"/>
    <property type="match status" value="1"/>
</dbReference>
<keyword evidence="3" id="KW-1185">Reference proteome</keyword>
<evidence type="ECO:0000259" key="1">
    <source>
        <dbReference type="Pfam" id="PF12986"/>
    </source>
</evidence>